<organism evidence="1 2">
    <name type="scientific">Ditylenchus destructor</name>
    <dbReference type="NCBI Taxonomy" id="166010"/>
    <lineage>
        <taxon>Eukaryota</taxon>
        <taxon>Metazoa</taxon>
        <taxon>Ecdysozoa</taxon>
        <taxon>Nematoda</taxon>
        <taxon>Chromadorea</taxon>
        <taxon>Rhabditida</taxon>
        <taxon>Tylenchina</taxon>
        <taxon>Tylenchomorpha</taxon>
        <taxon>Sphaerularioidea</taxon>
        <taxon>Anguinidae</taxon>
        <taxon>Anguininae</taxon>
        <taxon>Ditylenchus</taxon>
    </lineage>
</organism>
<evidence type="ECO:0000313" key="2">
    <source>
        <dbReference type="Proteomes" id="UP001201812"/>
    </source>
</evidence>
<evidence type="ECO:0000313" key="1">
    <source>
        <dbReference type="EMBL" id="KAI1701823.1"/>
    </source>
</evidence>
<comment type="caution">
    <text evidence="1">The sequence shown here is derived from an EMBL/GenBank/DDBJ whole genome shotgun (WGS) entry which is preliminary data.</text>
</comment>
<dbReference type="EMBL" id="JAKKPZ010000110">
    <property type="protein sequence ID" value="KAI1701823.1"/>
    <property type="molecule type" value="Genomic_DNA"/>
</dbReference>
<gene>
    <name evidence="1" type="ORF">DdX_15848</name>
</gene>
<reference evidence="1" key="1">
    <citation type="submission" date="2022-01" db="EMBL/GenBank/DDBJ databases">
        <title>Genome Sequence Resource for Two Populations of Ditylenchus destructor, the Migratory Endoparasitic Phytonematode.</title>
        <authorList>
            <person name="Zhang H."/>
            <person name="Lin R."/>
            <person name="Xie B."/>
        </authorList>
    </citation>
    <scope>NUCLEOTIDE SEQUENCE</scope>
    <source>
        <strain evidence="1">BazhouSP</strain>
    </source>
</reference>
<accession>A0AAD4MQM0</accession>
<sequence length="102" mass="11255">MEGNVTPVEPSTQGIGRDADQTFLSFSGTLSLSRGRAHYFLFSDYSRYALVNNTRSEVKRLWVRRSFCTLRPAISFDPMRSLSVTLLAASQFCAPAAGPVGF</sequence>
<protein>
    <submittedName>
        <fullName evidence="1">Uncharacterized protein</fullName>
    </submittedName>
</protein>
<dbReference type="AlphaFoldDB" id="A0AAD4MQM0"/>
<keyword evidence="2" id="KW-1185">Reference proteome</keyword>
<proteinExistence type="predicted"/>
<dbReference type="Proteomes" id="UP001201812">
    <property type="component" value="Unassembled WGS sequence"/>
</dbReference>
<name>A0AAD4MQM0_9BILA</name>